<keyword evidence="2" id="KW-0808">Transferase</keyword>
<evidence type="ECO:0000256" key="15">
    <source>
        <dbReference type="ARBA" id="ARBA00039658"/>
    </source>
</evidence>
<dbReference type="Pfam" id="PF17921">
    <property type="entry name" value="Integrase_H2C2"/>
    <property type="match status" value="1"/>
</dbReference>
<evidence type="ECO:0000256" key="9">
    <source>
        <dbReference type="ARBA" id="ARBA00022842"/>
    </source>
</evidence>
<keyword evidence="4" id="KW-0540">Nuclease</keyword>
<dbReference type="GO" id="GO:0006508">
    <property type="term" value="P:proteolysis"/>
    <property type="evidence" value="ECO:0007669"/>
    <property type="project" value="UniProtKB-KW"/>
</dbReference>
<evidence type="ECO:0000313" key="21">
    <source>
        <dbReference type="Proteomes" id="UP001205998"/>
    </source>
</evidence>
<evidence type="ECO:0000313" key="20">
    <source>
        <dbReference type="EMBL" id="KAI5611518.1"/>
    </source>
</evidence>
<dbReference type="InterPro" id="IPR041588">
    <property type="entry name" value="Integrase_H2C2"/>
</dbReference>
<sequence length="365" mass="41615">MALDEWRHRLEGAEHPFTVITDHKNLQYLREARRLNPRQARWALFFTRFRFQVTYRAGALNGKADALSRVFGPEEPSDPDPILPPALVVGPIVWDVDSEIRSASLQEPAPEGCPEGRIFVPTSCRQGLMQSVHVGPGTGHPGERRTVQLVQTRYWWPGMAEEITRFVQGCATCAMSKVPRHLPVGKLVPLPVPQRPWSHLGIDFVTDLPRSGGHTCVLCVLGFQPPLFPWSDEPSDVPSVDASFRESNRVWESAHTQLRRALRNTRRHADTRRLEAPRFRPGDLVWLSTRDLRLKLPCRKLSPRYIGPFRVSRQIGDVSYRLELPPGYRIHPTFHVFHAAHPRRPAPRARGHPRRRVRASGRAHS</sequence>
<dbReference type="InterPro" id="IPR043502">
    <property type="entry name" value="DNA/RNA_pol_sf"/>
</dbReference>
<dbReference type="SUPFAM" id="SSF56672">
    <property type="entry name" value="DNA/RNA polymerases"/>
    <property type="match status" value="1"/>
</dbReference>
<dbReference type="InterPro" id="IPR041373">
    <property type="entry name" value="RT_RNaseH"/>
</dbReference>
<dbReference type="PANTHER" id="PTHR37984">
    <property type="entry name" value="PROTEIN CBG26694"/>
    <property type="match status" value="1"/>
</dbReference>
<dbReference type="GO" id="GO:0003964">
    <property type="term" value="F:RNA-directed DNA polymerase activity"/>
    <property type="evidence" value="ECO:0007669"/>
    <property type="project" value="UniProtKB-KW"/>
</dbReference>
<reference evidence="20" key="1">
    <citation type="submission" date="2018-07" db="EMBL/GenBank/DDBJ databases">
        <title>Comparative genomics of catfishes provides insights into carnivory and benthic adaptation.</title>
        <authorList>
            <person name="Zhang Y."/>
            <person name="Wang D."/>
            <person name="Peng Z."/>
            <person name="Zheng S."/>
            <person name="Shao F."/>
            <person name="Tao W."/>
        </authorList>
    </citation>
    <scope>NUCLEOTIDE SEQUENCE</scope>
    <source>
        <strain evidence="20">Chongqing</strain>
    </source>
</reference>
<evidence type="ECO:0000256" key="6">
    <source>
        <dbReference type="ARBA" id="ARBA00022750"/>
    </source>
</evidence>
<dbReference type="PANTHER" id="PTHR37984:SF5">
    <property type="entry name" value="PROTEIN NYNRIN-LIKE"/>
    <property type="match status" value="1"/>
</dbReference>
<proteinExistence type="predicted"/>
<evidence type="ECO:0000256" key="1">
    <source>
        <dbReference type="ARBA" id="ARBA00022670"/>
    </source>
</evidence>
<evidence type="ECO:0000256" key="11">
    <source>
        <dbReference type="ARBA" id="ARBA00022918"/>
    </source>
</evidence>
<evidence type="ECO:0000256" key="12">
    <source>
        <dbReference type="ARBA" id="ARBA00022932"/>
    </source>
</evidence>
<evidence type="ECO:0000256" key="14">
    <source>
        <dbReference type="ARBA" id="ARBA00023172"/>
    </source>
</evidence>
<feature type="domain" description="Tf2-1-like SH3-like" evidence="19">
    <location>
        <begin position="282"/>
        <end position="336"/>
    </location>
</feature>
<evidence type="ECO:0000259" key="17">
    <source>
        <dbReference type="Pfam" id="PF17917"/>
    </source>
</evidence>
<keyword evidence="13" id="KW-0238">DNA-binding</keyword>
<keyword evidence="12" id="KW-0239">DNA-directed DNA polymerase</keyword>
<evidence type="ECO:0000256" key="10">
    <source>
        <dbReference type="ARBA" id="ARBA00022908"/>
    </source>
</evidence>
<evidence type="ECO:0000259" key="18">
    <source>
        <dbReference type="Pfam" id="PF17921"/>
    </source>
</evidence>
<dbReference type="GO" id="GO:0006310">
    <property type="term" value="P:DNA recombination"/>
    <property type="evidence" value="ECO:0007669"/>
    <property type="project" value="UniProtKB-KW"/>
</dbReference>
<keyword evidence="7" id="KW-0255">Endonuclease</keyword>
<organism evidence="20 21">
    <name type="scientific">Silurus asotus</name>
    <name type="common">Amur catfish</name>
    <name type="synonym">Parasilurus asotus</name>
    <dbReference type="NCBI Taxonomy" id="30991"/>
    <lineage>
        <taxon>Eukaryota</taxon>
        <taxon>Metazoa</taxon>
        <taxon>Chordata</taxon>
        <taxon>Craniata</taxon>
        <taxon>Vertebrata</taxon>
        <taxon>Euteleostomi</taxon>
        <taxon>Actinopterygii</taxon>
        <taxon>Neopterygii</taxon>
        <taxon>Teleostei</taxon>
        <taxon>Ostariophysi</taxon>
        <taxon>Siluriformes</taxon>
        <taxon>Siluridae</taxon>
        <taxon>Silurus</taxon>
    </lineage>
</organism>
<keyword evidence="14" id="KW-0233">DNA recombination</keyword>
<evidence type="ECO:0000256" key="16">
    <source>
        <dbReference type="SAM" id="MobiDB-lite"/>
    </source>
</evidence>
<keyword evidence="10" id="KW-0229">DNA integration</keyword>
<dbReference type="GO" id="GO:0003677">
    <property type="term" value="F:DNA binding"/>
    <property type="evidence" value="ECO:0007669"/>
    <property type="project" value="UniProtKB-KW"/>
</dbReference>
<dbReference type="GO" id="GO:0004519">
    <property type="term" value="F:endonuclease activity"/>
    <property type="evidence" value="ECO:0007669"/>
    <property type="project" value="UniProtKB-KW"/>
</dbReference>
<evidence type="ECO:0000256" key="8">
    <source>
        <dbReference type="ARBA" id="ARBA00022801"/>
    </source>
</evidence>
<keyword evidence="9" id="KW-0460">Magnesium</keyword>
<evidence type="ECO:0000256" key="4">
    <source>
        <dbReference type="ARBA" id="ARBA00022722"/>
    </source>
</evidence>
<feature type="domain" description="Reverse transcriptase RNase H-like" evidence="17">
    <location>
        <begin position="2"/>
        <end position="49"/>
    </location>
</feature>
<dbReference type="FunFam" id="1.10.340.70:FF:000001">
    <property type="entry name" value="Retrovirus-related Pol polyprotein from transposon gypsy-like Protein"/>
    <property type="match status" value="1"/>
</dbReference>
<keyword evidence="11" id="KW-0695">RNA-directed DNA polymerase</keyword>
<keyword evidence="8" id="KW-0378">Hydrolase</keyword>
<evidence type="ECO:0000256" key="5">
    <source>
        <dbReference type="ARBA" id="ARBA00022723"/>
    </source>
</evidence>
<name>A0AAD5FD30_SILAS</name>
<dbReference type="EMBL" id="MU565480">
    <property type="protein sequence ID" value="KAI5611518.1"/>
    <property type="molecule type" value="Genomic_DNA"/>
</dbReference>
<dbReference type="GO" id="GO:0015074">
    <property type="term" value="P:DNA integration"/>
    <property type="evidence" value="ECO:0007669"/>
    <property type="project" value="UniProtKB-KW"/>
</dbReference>
<keyword evidence="6" id="KW-0064">Aspartyl protease</keyword>
<feature type="region of interest" description="Disordered" evidence="16">
    <location>
        <begin position="340"/>
        <end position="365"/>
    </location>
</feature>
<dbReference type="Proteomes" id="UP001205998">
    <property type="component" value="Unassembled WGS sequence"/>
</dbReference>
<dbReference type="InterPro" id="IPR056924">
    <property type="entry name" value="SH3_Tf2-1"/>
</dbReference>
<keyword evidence="5" id="KW-0479">Metal-binding</keyword>
<evidence type="ECO:0000256" key="3">
    <source>
        <dbReference type="ARBA" id="ARBA00022695"/>
    </source>
</evidence>
<dbReference type="Pfam" id="PF24626">
    <property type="entry name" value="SH3_Tf2-1"/>
    <property type="match status" value="1"/>
</dbReference>
<keyword evidence="3" id="KW-0548">Nucleotidyltransferase</keyword>
<dbReference type="Pfam" id="PF17917">
    <property type="entry name" value="RT_RNaseH"/>
    <property type="match status" value="1"/>
</dbReference>
<dbReference type="GO" id="GO:0003887">
    <property type="term" value="F:DNA-directed DNA polymerase activity"/>
    <property type="evidence" value="ECO:0007669"/>
    <property type="project" value="UniProtKB-KW"/>
</dbReference>
<dbReference type="Gene3D" id="1.10.340.70">
    <property type="match status" value="1"/>
</dbReference>
<dbReference type="CDD" id="cd09274">
    <property type="entry name" value="RNase_HI_RT_Ty3"/>
    <property type="match status" value="1"/>
</dbReference>
<accession>A0AAD5FD30</accession>
<keyword evidence="21" id="KW-1185">Reference proteome</keyword>
<evidence type="ECO:0000256" key="7">
    <source>
        <dbReference type="ARBA" id="ARBA00022759"/>
    </source>
</evidence>
<protein>
    <recommendedName>
        <fullName evidence="15">Gypsy retrotransposon integrase-like protein 1</fullName>
    </recommendedName>
</protein>
<dbReference type="GO" id="GO:0004190">
    <property type="term" value="F:aspartic-type endopeptidase activity"/>
    <property type="evidence" value="ECO:0007669"/>
    <property type="project" value="UniProtKB-KW"/>
</dbReference>
<gene>
    <name evidence="20" type="ORF">C0J50_11812</name>
</gene>
<keyword evidence="1" id="KW-0645">Protease</keyword>
<feature type="domain" description="Integrase zinc-binding" evidence="18">
    <location>
        <begin position="120"/>
        <end position="178"/>
    </location>
</feature>
<dbReference type="InterPro" id="IPR050951">
    <property type="entry name" value="Retrovirus_Pol_polyprotein"/>
</dbReference>
<evidence type="ECO:0000256" key="2">
    <source>
        <dbReference type="ARBA" id="ARBA00022679"/>
    </source>
</evidence>
<comment type="caution">
    <text evidence="20">The sequence shown here is derived from an EMBL/GenBank/DDBJ whole genome shotgun (WGS) entry which is preliminary data.</text>
</comment>
<evidence type="ECO:0000256" key="13">
    <source>
        <dbReference type="ARBA" id="ARBA00023125"/>
    </source>
</evidence>
<dbReference type="AlphaFoldDB" id="A0AAD5FD30"/>
<dbReference type="GO" id="GO:0046872">
    <property type="term" value="F:metal ion binding"/>
    <property type="evidence" value="ECO:0007669"/>
    <property type="project" value="UniProtKB-KW"/>
</dbReference>
<evidence type="ECO:0000259" key="19">
    <source>
        <dbReference type="Pfam" id="PF24626"/>
    </source>
</evidence>